<dbReference type="Proteomes" id="UP000799437">
    <property type="component" value="Unassembled WGS sequence"/>
</dbReference>
<name>A0A6A6VZA1_9PEZI</name>
<reference evidence="1" key="1">
    <citation type="journal article" date="2020" name="Stud. Mycol.">
        <title>101 Dothideomycetes genomes: a test case for predicting lifestyles and emergence of pathogens.</title>
        <authorList>
            <person name="Haridas S."/>
            <person name="Albert R."/>
            <person name="Binder M."/>
            <person name="Bloem J."/>
            <person name="Labutti K."/>
            <person name="Salamov A."/>
            <person name="Andreopoulos B."/>
            <person name="Baker S."/>
            <person name="Barry K."/>
            <person name="Bills G."/>
            <person name="Bluhm B."/>
            <person name="Cannon C."/>
            <person name="Castanera R."/>
            <person name="Culley D."/>
            <person name="Daum C."/>
            <person name="Ezra D."/>
            <person name="Gonzalez J."/>
            <person name="Henrissat B."/>
            <person name="Kuo A."/>
            <person name="Liang C."/>
            <person name="Lipzen A."/>
            <person name="Lutzoni F."/>
            <person name="Magnuson J."/>
            <person name="Mondo S."/>
            <person name="Nolan M."/>
            <person name="Ohm R."/>
            <person name="Pangilinan J."/>
            <person name="Park H.-J."/>
            <person name="Ramirez L."/>
            <person name="Alfaro M."/>
            <person name="Sun H."/>
            <person name="Tritt A."/>
            <person name="Yoshinaga Y."/>
            <person name="Zwiers L.-H."/>
            <person name="Turgeon B."/>
            <person name="Goodwin S."/>
            <person name="Spatafora J."/>
            <person name="Crous P."/>
            <person name="Grigoriev I."/>
        </authorList>
    </citation>
    <scope>NUCLEOTIDE SEQUENCE</scope>
    <source>
        <strain evidence="1">CBS 121739</strain>
    </source>
</reference>
<evidence type="ECO:0000313" key="1">
    <source>
        <dbReference type="EMBL" id="KAF2755176.1"/>
    </source>
</evidence>
<dbReference type="RefSeq" id="XP_033597627.1">
    <property type="nucleotide sequence ID" value="XM_033739097.1"/>
</dbReference>
<gene>
    <name evidence="1" type="ORF">EJ05DRAFT_124794</name>
</gene>
<organism evidence="1 2">
    <name type="scientific">Pseudovirgaria hyperparasitica</name>
    <dbReference type="NCBI Taxonomy" id="470096"/>
    <lineage>
        <taxon>Eukaryota</taxon>
        <taxon>Fungi</taxon>
        <taxon>Dikarya</taxon>
        <taxon>Ascomycota</taxon>
        <taxon>Pezizomycotina</taxon>
        <taxon>Dothideomycetes</taxon>
        <taxon>Dothideomycetes incertae sedis</taxon>
        <taxon>Acrospermales</taxon>
        <taxon>Acrospermaceae</taxon>
        <taxon>Pseudovirgaria</taxon>
    </lineage>
</organism>
<keyword evidence="2" id="KW-1185">Reference proteome</keyword>
<proteinExistence type="predicted"/>
<evidence type="ECO:0000313" key="2">
    <source>
        <dbReference type="Proteomes" id="UP000799437"/>
    </source>
</evidence>
<dbReference type="GeneID" id="54480151"/>
<dbReference type="AlphaFoldDB" id="A0A6A6VZA1"/>
<accession>A0A6A6VZA1</accession>
<dbReference type="EMBL" id="ML996578">
    <property type="protein sequence ID" value="KAF2755176.1"/>
    <property type="molecule type" value="Genomic_DNA"/>
</dbReference>
<protein>
    <submittedName>
        <fullName evidence="1">Uncharacterized protein</fullName>
    </submittedName>
</protein>
<sequence>MPEWPRFIHGWTMTRWRKTWARGAWREACEIRIVCAGTRRVFLCPAKHVVCCCCCAVRLMAARTGTARYLPLRIITVLLHDQQQRSH</sequence>